<feature type="domain" description="DUF4032" evidence="2">
    <location>
        <begin position="239"/>
        <end position="400"/>
    </location>
</feature>
<dbReference type="InterPro" id="IPR025111">
    <property type="entry name" value="DUF4032"/>
</dbReference>
<dbReference type="OrthoDB" id="1550523at2"/>
<feature type="region of interest" description="Disordered" evidence="1">
    <location>
        <begin position="421"/>
        <end position="454"/>
    </location>
</feature>
<name>A0A4R7HYJ0_9ACTN</name>
<dbReference type="SUPFAM" id="SSF56112">
    <property type="entry name" value="Protein kinase-like (PK-like)"/>
    <property type="match status" value="1"/>
</dbReference>
<sequence>MSARSAPSRCDNDVMRLQVAHPDQHEAIVDLPYLEPLESWNMPNVHRVLGLHRHVVKLLEFGSVSYVVKEIPDHLAEREYRLLRWVADQRLPTAEAVALVTEREIGDGLVITRHLDYSLPYRSLLMGRGLEIPYLGDRLLDAMVALLVRIHLNGLYWGDCSLSNILFRRDAGALQAYIIDLETAERYDSLSDGQRSMDVMIATDNMAGGLLDLQAGGRLKDGIDPITVALAVEERYHALWHEITAPASARIGDAQPMRDRLDRLHALGFAIEEMEVVTGADGKTLNFVPKVVEHGYHREQLQSLTGLRAGDNQARRMLQDIKQYQAFLRTEKGASVPLNVAAVRWLDRVFEPVMAAIPPEMFERLQPAEIFHQLLEHRWYMAEQTGLDLPLINVLDDYLQLLADAPEERVSLDDKFLAEGPDATGEIRIPALDDDLQEMPSETTRETDEGPETN</sequence>
<evidence type="ECO:0000313" key="3">
    <source>
        <dbReference type="EMBL" id="TDT15579.1"/>
    </source>
</evidence>
<dbReference type="InterPro" id="IPR011009">
    <property type="entry name" value="Kinase-like_dom_sf"/>
</dbReference>
<dbReference type="Pfam" id="PF06293">
    <property type="entry name" value="Kdo"/>
    <property type="match status" value="1"/>
</dbReference>
<evidence type="ECO:0000259" key="2">
    <source>
        <dbReference type="Pfam" id="PF13224"/>
    </source>
</evidence>
<accession>A0A4R7HYJ0</accession>
<protein>
    <submittedName>
        <fullName evidence="3">Uncharacterized protein DUF4032</fullName>
    </submittedName>
</protein>
<organism evidence="3 4">
    <name type="scientific">Ilumatobacter fluminis</name>
    <dbReference type="NCBI Taxonomy" id="467091"/>
    <lineage>
        <taxon>Bacteria</taxon>
        <taxon>Bacillati</taxon>
        <taxon>Actinomycetota</taxon>
        <taxon>Acidimicrobiia</taxon>
        <taxon>Acidimicrobiales</taxon>
        <taxon>Ilumatobacteraceae</taxon>
        <taxon>Ilumatobacter</taxon>
    </lineage>
</organism>
<evidence type="ECO:0000256" key="1">
    <source>
        <dbReference type="SAM" id="MobiDB-lite"/>
    </source>
</evidence>
<proteinExistence type="predicted"/>
<reference evidence="3 4" key="1">
    <citation type="submission" date="2019-03" db="EMBL/GenBank/DDBJ databases">
        <title>Sequencing the genomes of 1000 actinobacteria strains.</title>
        <authorList>
            <person name="Klenk H.-P."/>
        </authorList>
    </citation>
    <scope>NUCLEOTIDE SEQUENCE [LARGE SCALE GENOMIC DNA]</scope>
    <source>
        <strain evidence="3 4">DSM 18936</strain>
    </source>
</reference>
<dbReference type="EMBL" id="SOAU01000001">
    <property type="protein sequence ID" value="TDT15579.1"/>
    <property type="molecule type" value="Genomic_DNA"/>
</dbReference>
<evidence type="ECO:0000313" key="4">
    <source>
        <dbReference type="Proteomes" id="UP000294558"/>
    </source>
</evidence>
<comment type="caution">
    <text evidence="3">The sequence shown here is derived from an EMBL/GenBank/DDBJ whole genome shotgun (WGS) entry which is preliminary data.</text>
</comment>
<dbReference type="Proteomes" id="UP000294558">
    <property type="component" value="Unassembled WGS sequence"/>
</dbReference>
<keyword evidence="4" id="KW-1185">Reference proteome</keyword>
<dbReference type="Pfam" id="PF13224">
    <property type="entry name" value="DUF4032"/>
    <property type="match status" value="1"/>
</dbReference>
<dbReference type="AlphaFoldDB" id="A0A4R7HYJ0"/>
<gene>
    <name evidence="3" type="ORF">BDK89_1152</name>
</gene>